<dbReference type="EMBL" id="JAZAVJ010000443">
    <property type="protein sequence ID" value="KAK7397733.1"/>
    <property type="molecule type" value="Genomic_DNA"/>
</dbReference>
<comment type="caution">
    <text evidence="2">The sequence shown here is derived from an EMBL/GenBank/DDBJ whole genome shotgun (WGS) entry which is preliminary data.</text>
</comment>
<feature type="chain" id="PRO_5046067257" description="Antigenic cell wall galactomannoprotein" evidence="1">
    <location>
        <begin position="21"/>
        <end position="173"/>
    </location>
</feature>
<dbReference type="Pfam" id="PF12296">
    <property type="entry name" value="HsbA"/>
    <property type="match status" value="1"/>
</dbReference>
<feature type="signal peptide" evidence="1">
    <location>
        <begin position="1"/>
        <end position="20"/>
    </location>
</feature>
<name>A0ABR1GHK8_9HYPO</name>
<accession>A0ABR1GHK8</accession>
<keyword evidence="3" id="KW-1185">Reference proteome</keyword>
<reference evidence="2 3" key="1">
    <citation type="journal article" date="2025" name="Microbiol. Resour. Announc.">
        <title>Draft genome sequences for Neonectria magnoliae and Neonectria punicea, canker pathogens of Liriodendron tulipifera and Acer saccharum in West Virginia.</title>
        <authorList>
            <person name="Petronek H.M."/>
            <person name="Kasson M.T."/>
            <person name="Metheny A.M."/>
            <person name="Stauder C.M."/>
            <person name="Lovett B."/>
            <person name="Lynch S.C."/>
            <person name="Garnas J.R."/>
            <person name="Kasson L.R."/>
            <person name="Stajich J.E."/>
        </authorList>
    </citation>
    <scope>NUCLEOTIDE SEQUENCE [LARGE SCALE GENOMIC DNA]</scope>
    <source>
        <strain evidence="2 3">NRRL 64653</strain>
    </source>
</reference>
<sequence length="173" mass="17986">MRLSHMLGLASLATTAVASGASIIAAMAAITNTSIALNTTVATWDGGLLGTIPIVIKSTQLLVDIKNGTDTANASKPLSAAEAAQVAQATTQLAGVVEDVLGTIVRAKRKFDKLLLSPVILLNLELQNNATQEFSAAVVAKVPKDLQAFAKTLVQPIQDAFDAAIKKYALFSK</sequence>
<dbReference type="PANTHER" id="PTHR38123">
    <property type="entry name" value="CELL WALL SERINE-THREONINE-RICH GALACTOMANNOPROTEIN MP1 (AFU_ORTHOLOGUE AFUA_4G03240)"/>
    <property type="match status" value="1"/>
</dbReference>
<evidence type="ECO:0008006" key="4">
    <source>
        <dbReference type="Google" id="ProtNLM"/>
    </source>
</evidence>
<organism evidence="2 3">
    <name type="scientific">Neonectria punicea</name>
    <dbReference type="NCBI Taxonomy" id="979145"/>
    <lineage>
        <taxon>Eukaryota</taxon>
        <taxon>Fungi</taxon>
        <taxon>Dikarya</taxon>
        <taxon>Ascomycota</taxon>
        <taxon>Pezizomycotina</taxon>
        <taxon>Sordariomycetes</taxon>
        <taxon>Hypocreomycetidae</taxon>
        <taxon>Hypocreales</taxon>
        <taxon>Nectriaceae</taxon>
        <taxon>Neonectria</taxon>
    </lineage>
</organism>
<evidence type="ECO:0000313" key="2">
    <source>
        <dbReference type="EMBL" id="KAK7397733.1"/>
    </source>
</evidence>
<dbReference type="Proteomes" id="UP001498476">
    <property type="component" value="Unassembled WGS sequence"/>
</dbReference>
<proteinExistence type="predicted"/>
<evidence type="ECO:0000313" key="3">
    <source>
        <dbReference type="Proteomes" id="UP001498476"/>
    </source>
</evidence>
<keyword evidence="1" id="KW-0732">Signal</keyword>
<dbReference type="Gene3D" id="1.20.1280.140">
    <property type="match status" value="1"/>
</dbReference>
<evidence type="ECO:0000256" key="1">
    <source>
        <dbReference type="SAM" id="SignalP"/>
    </source>
</evidence>
<dbReference type="PANTHER" id="PTHR38123:SF4">
    <property type="entry name" value="CELL WALL GALACTOMANNOPROTEIN, PUTATIVE (AFU_ORTHOLOGUE AFUA_4G00870)-RELATED"/>
    <property type="match status" value="1"/>
</dbReference>
<gene>
    <name evidence="2" type="ORF">QQX98_012890</name>
</gene>
<protein>
    <recommendedName>
        <fullName evidence="4">Antigenic cell wall galactomannoprotein</fullName>
    </recommendedName>
</protein>
<dbReference type="InterPro" id="IPR021054">
    <property type="entry name" value="Cell_wall_mannoprotein_1"/>
</dbReference>